<proteinExistence type="predicted"/>
<sequence>MDTQYPAHPRSGDVITDALDNVGRAVMVGSLIGTITGAAVGGAIGGAGPAFSVVLLPEAAVTCLGGALIGASIGALAGTIAIGGGALVGASAKIVYTTTAQHRKP</sequence>
<dbReference type="AlphaFoldDB" id="A0A1W0B8L6"/>
<name>A0A1W0B8L6_9NOCA</name>
<organism evidence="1 2">
    <name type="scientific">Nocardia donostiensis</name>
    <dbReference type="NCBI Taxonomy" id="1538463"/>
    <lineage>
        <taxon>Bacteria</taxon>
        <taxon>Bacillati</taxon>
        <taxon>Actinomycetota</taxon>
        <taxon>Actinomycetes</taxon>
        <taxon>Mycobacteriales</taxon>
        <taxon>Nocardiaceae</taxon>
        <taxon>Nocardia</taxon>
    </lineage>
</organism>
<dbReference type="EMBL" id="MUMY01000001">
    <property type="protein sequence ID" value="ONM50484.1"/>
    <property type="molecule type" value="Genomic_DNA"/>
</dbReference>
<accession>A0A1W0B8L6</accession>
<reference evidence="1 2" key="1">
    <citation type="journal article" date="2016" name="Antonie Van Leeuwenhoek">
        <title>Nocardia donostiensis sp. nov., isolated from human respiratory specimens.</title>
        <authorList>
            <person name="Ercibengoa M."/>
            <person name="Bell M."/>
            <person name="Marimon J.M."/>
            <person name="Humrighouse B."/>
            <person name="Klenk H.P."/>
            <person name="Potter G."/>
            <person name="Perez-Trallero E."/>
        </authorList>
    </citation>
    <scope>NUCLEOTIDE SEQUENCE [LARGE SCALE GENOMIC DNA]</scope>
    <source>
        <strain evidence="1 2">X1655</strain>
    </source>
</reference>
<comment type="caution">
    <text evidence="1">The sequence shown here is derived from an EMBL/GenBank/DDBJ whole genome shotgun (WGS) entry which is preliminary data.</text>
</comment>
<protein>
    <submittedName>
        <fullName evidence="1">Uncharacterized protein</fullName>
    </submittedName>
</protein>
<gene>
    <name evidence="1" type="ORF">B0T46_00740</name>
</gene>
<evidence type="ECO:0000313" key="1">
    <source>
        <dbReference type="EMBL" id="ONM50484.1"/>
    </source>
</evidence>
<evidence type="ECO:0000313" key="2">
    <source>
        <dbReference type="Proteomes" id="UP000188836"/>
    </source>
</evidence>
<keyword evidence="2" id="KW-1185">Reference proteome</keyword>
<dbReference type="RefSeq" id="WP_077114345.1">
    <property type="nucleotide sequence ID" value="NZ_LOKT01000001.1"/>
</dbReference>
<dbReference type="Proteomes" id="UP000188836">
    <property type="component" value="Unassembled WGS sequence"/>
</dbReference>